<reference evidence="1 2" key="1">
    <citation type="submission" date="2023-02" db="EMBL/GenBank/DDBJ databases">
        <title>LHISI_Scaffold_Assembly.</title>
        <authorList>
            <person name="Stuart O.P."/>
            <person name="Cleave R."/>
            <person name="Magrath M.J.L."/>
            <person name="Mikheyev A.S."/>
        </authorList>
    </citation>
    <scope>NUCLEOTIDE SEQUENCE [LARGE SCALE GENOMIC DNA]</scope>
    <source>
        <strain evidence="1">Daus_M_001</strain>
        <tissue evidence="1">Leg muscle</tissue>
    </source>
</reference>
<sequence>MSDVSLRNIPPQPASPDSNLEVVCIQTEPCSVVAEHHSSSICKLPWDAATIYPGLMAGRLDMALVDAISSCRDMSAAQRCLWSARCMSRRPIKAPVYQALEVPCSVYTQHDDNTARQFRALRLAAMGDLMRVAVSPLTLPRLSASNTEKSSRQTGVLNDPPWWWSAGVDSSLLDVCVCSLLFLLSPTPTHSVDRTVQMASNTPKCHTWLSEADYAAYVKLYQLGRGLSNALSGHAACSLNLTLGGGKTGYPRENPPTSGIVRHDSHLRKCGDLAGDWTRFALVGSEQANRSATVTPSLIIVCLQTTGGYRVVLVGAVRPRHEFLHRVCTAVRVAKYPSGVSASCGCDLRRRSDYLDASAFSHTSG</sequence>
<organism evidence="1 2">
    <name type="scientific">Dryococelus australis</name>
    <dbReference type="NCBI Taxonomy" id="614101"/>
    <lineage>
        <taxon>Eukaryota</taxon>
        <taxon>Metazoa</taxon>
        <taxon>Ecdysozoa</taxon>
        <taxon>Arthropoda</taxon>
        <taxon>Hexapoda</taxon>
        <taxon>Insecta</taxon>
        <taxon>Pterygota</taxon>
        <taxon>Neoptera</taxon>
        <taxon>Polyneoptera</taxon>
        <taxon>Phasmatodea</taxon>
        <taxon>Verophasmatodea</taxon>
        <taxon>Anareolatae</taxon>
        <taxon>Phasmatidae</taxon>
        <taxon>Eurycanthinae</taxon>
        <taxon>Dryococelus</taxon>
    </lineage>
</organism>
<protein>
    <submittedName>
        <fullName evidence="1">Uncharacterized protein</fullName>
    </submittedName>
</protein>
<gene>
    <name evidence="1" type="ORF">PR048_024679</name>
</gene>
<name>A0ABQ9GP85_9NEOP</name>
<comment type="caution">
    <text evidence="1">The sequence shown here is derived from an EMBL/GenBank/DDBJ whole genome shotgun (WGS) entry which is preliminary data.</text>
</comment>
<dbReference type="Proteomes" id="UP001159363">
    <property type="component" value="Chromosome 9"/>
</dbReference>
<accession>A0ABQ9GP85</accession>
<evidence type="ECO:0000313" key="2">
    <source>
        <dbReference type="Proteomes" id="UP001159363"/>
    </source>
</evidence>
<dbReference type="EMBL" id="JARBHB010000010">
    <property type="protein sequence ID" value="KAJ8873843.1"/>
    <property type="molecule type" value="Genomic_DNA"/>
</dbReference>
<keyword evidence="2" id="KW-1185">Reference proteome</keyword>
<proteinExistence type="predicted"/>
<evidence type="ECO:0000313" key="1">
    <source>
        <dbReference type="EMBL" id="KAJ8873843.1"/>
    </source>
</evidence>